<comment type="caution">
    <text evidence="5">The sequence shown here is derived from an EMBL/GenBank/DDBJ whole genome shotgun (WGS) entry which is preliminary data.</text>
</comment>
<accession>A0A9W9CV29</accession>
<organism evidence="5 6">
    <name type="scientific">Gnomoniopsis smithogilvyi</name>
    <dbReference type="NCBI Taxonomy" id="1191159"/>
    <lineage>
        <taxon>Eukaryota</taxon>
        <taxon>Fungi</taxon>
        <taxon>Dikarya</taxon>
        <taxon>Ascomycota</taxon>
        <taxon>Pezizomycotina</taxon>
        <taxon>Sordariomycetes</taxon>
        <taxon>Sordariomycetidae</taxon>
        <taxon>Diaporthales</taxon>
        <taxon>Gnomoniaceae</taxon>
        <taxon>Gnomoniopsis</taxon>
    </lineage>
</organism>
<evidence type="ECO:0000313" key="5">
    <source>
        <dbReference type="EMBL" id="KAJ4388157.1"/>
    </source>
</evidence>
<dbReference type="PANTHER" id="PTHR21240:SF31">
    <property type="entry name" value="AMIDOHYDROLASE FAMILY PROTEIN (AFU_ORTHOLOGUE AFUA_7G05840)"/>
    <property type="match status" value="1"/>
</dbReference>
<keyword evidence="1 3" id="KW-0210">Decarboxylase</keyword>
<sequence length="354" mass="40285">MLGKIALEEAYEMVGNEAKSRYEASLYIEKSDRERYMTAIHDINDVRVKEADKHGIGYTIVSLTVPGIQGIADKEEAERRATEVNNWVAEKIKSQPDKLGAFACLSMHDPLQAGKELTRCVKELGFHGALLCDFQHAGPNGETYLYYDQPQYDAFWQVLQDLDVPLYIHPAAPADVVYDKLYAQRKYLIGPPLSFANGVSLHLLGLVTNGVFDRFPKAKVIVGHLGEHIPFDFWRINHWIEDVKRPIAREEGYDRFCKKDIYHYFKTNIWLTTSGHFSTPTLKYVVDELGADRVLFSVDYPYETIENCCNWWDGQAEEVKVAVGGVENYKKIGRENAKALLKLGKYHDSEAPVS</sequence>
<dbReference type="InterPro" id="IPR032465">
    <property type="entry name" value="ACMSD"/>
</dbReference>
<dbReference type="GO" id="GO:0019748">
    <property type="term" value="P:secondary metabolic process"/>
    <property type="evidence" value="ECO:0007669"/>
    <property type="project" value="TreeGrafter"/>
</dbReference>
<dbReference type="SUPFAM" id="SSF51556">
    <property type="entry name" value="Metallo-dependent hydrolases"/>
    <property type="match status" value="1"/>
</dbReference>
<proteinExistence type="inferred from homology"/>
<evidence type="ECO:0000256" key="3">
    <source>
        <dbReference type="RuleBase" id="RU366045"/>
    </source>
</evidence>
<keyword evidence="2 3" id="KW-0456">Lyase</keyword>
<dbReference type="OrthoDB" id="432010at2759"/>
<dbReference type="GO" id="GO:0016831">
    <property type="term" value="F:carboxy-lyase activity"/>
    <property type="evidence" value="ECO:0007669"/>
    <property type="project" value="UniProtKB-KW"/>
</dbReference>
<keyword evidence="6" id="KW-1185">Reference proteome</keyword>
<dbReference type="InterPro" id="IPR032466">
    <property type="entry name" value="Metal_Hydrolase"/>
</dbReference>
<dbReference type="Gene3D" id="3.20.20.140">
    <property type="entry name" value="Metal-dependent hydrolases"/>
    <property type="match status" value="1"/>
</dbReference>
<reference evidence="5" key="1">
    <citation type="submission" date="2022-10" db="EMBL/GenBank/DDBJ databases">
        <title>Tapping the CABI collections for fungal endophytes: first genome assemblies for Collariella, Neodidymelliopsis, Ascochyta clinopodiicola, Didymella pomorum, Didymosphaeria variabile, Neocosmospora piperis and Neocucurbitaria cava.</title>
        <authorList>
            <person name="Hill R."/>
        </authorList>
    </citation>
    <scope>NUCLEOTIDE SEQUENCE</scope>
    <source>
        <strain evidence="5">IMI 355082</strain>
    </source>
</reference>
<comment type="similarity">
    <text evidence="3">Belongs to the metallo-dependent hydrolases superfamily.</text>
</comment>
<dbReference type="Proteomes" id="UP001140453">
    <property type="component" value="Unassembled WGS sequence"/>
</dbReference>
<gene>
    <name evidence="5" type="ORF">N0V93_008763</name>
</gene>
<evidence type="ECO:0000313" key="6">
    <source>
        <dbReference type="Proteomes" id="UP001140453"/>
    </source>
</evidence>
<dbReference type="GO" id="GO:0016787">
    <property type="term" value="F:hydrolase activity"/>
    <property type="evidence" value="ECO:0007669"/>
    <property type="project" value="InterPro"/>
</dbReference>
<evidence type="ECO:0000259" key="4">
    <source>
        <dbReference type="Pfam" id="PF04909"/>
    </source>
</evidence>
<feature type="domain" description="Amidohydrolase-related" evidence="4">
    <location>
        <begin position="66"/>
        <end position="343"/>
    </location>
</feature>
<dbReference type="Pfam" id="PF04909">
    <property type="entry name" value="Amidohydro_2"/>
    <property type="match status" value="1"/>
</dbReference>
<dbReference type="EMBL" id="JAPEVB010000005">
    <property type="protein sequence ID" value="KAJ4388157.1"/>
    <property type="molecule type" value="Genomic_DNA"/>
</dbReference>
<dbReference type="GO" id="GO:0005829">
    <property type="term" value="C:cytosol"/>
    <property type="evidence" value="ECO:0007669"/>
    <property type="project" value="TreeGrafter"/>
</dbReference>
<protein>
    <recommendedName>
        <fullName evidence="4">Amidohydrolase-related domain-containing protein</fullName>
    </recommendedName>
</protein>
<evidence type="ECO:0000256" key="1">
    <source>
        <dbReference type="ARBA" id="ARBA00022793"/>
    </source>
</evidence>
<dbReference type="InterPro" id="IPR006680">
    <property type="entry name" value="Amidohydro-rel"/>
</dbReference>
<dbReference type="PANTHER" id="PTHR21240">
    <property type="entry name" value="2-AMINO-3-CARBOXYLMUCONATE-6-SEMIALDEHYDE DECARBOXYLASE"/>
    <property type="match status" value="1"/>
</dbReference>
<evidence type="ECO:0000256" key="2">
    <source>
        <dbReference type="ARBA" id="ARBA00023239"/>
    </source>
</evidence>
<dbReference type="AlphaFoldDB" id="A0A9W9CV29"/>
<name>A0A9W9CV29_9PEZI</name>